<accession>A0A9P7KB57</accession>
<gene>
    <name evidence="1" type="ORF">DXG03_006418</name>
</gene>
<name>A0A9P7KB57_9AGAR</name>
<reference evidence="1" key="1">
    <citation type="submission" date="2020-07" db="EMBL/GenBank/DDBJ databases">
        <authorList>
            <person name="Nieuwenhuis M."/>
            <person name="Van De Peppel L.J.J."/>
        </authorList>
    </citation>
    <scope>NUCLEOTIDE SEQUENCE</scope>
    <source>
        <strain evidence="1">AP01</strain>
        <tissue evidence="1">Mycelium</tissue>
    </source>
</reference>
<comment type="caution">
    <text evidence="1">The sequence shown here is derived from an EMBL/GenBank/DDBJ whole genome shotgun (WGS) entry which is preliminary data.</text>
</comment>
<dbReference type="EMBL" id="JABCKV010000042">
    <property type="protein sequence ID" value="KAG5645356.1"/>
    <property type="molecule type" value="Genomic_DNA"/>
</dbReference>
<reference evidence="1" key="2">
    <citation type="submission" date="2021-10" db="EMBL/GenBank/DDBJ databases">
        <title>Phylogenomics reveals ancestral predisposition of the termite-cultivated fungus Termitomyces towards a domesticated lifestyle.</title>
        <authorList>
            <person name="Auxier B."/>
            <person name="Grum-Grzhimaylo A."/>
            <person name="Cardenas M.E."/>
            <person name="Lodge J.D."/>
            <person name="Laessoe T."/>
            <person name="Pedersen O."/>
            <person name="Smith M.E."/>
            <person name="Kuyper T.W."/>
            <person name="Franco-Molano E.A."/>
            <person name="Baroni T.J."/>
            <person name="Aanen D.K."/>
        </authorList>
    </citation>
    <scope>NUCLEOTIDE SEQUENCE</scope>
    <source>
        <strain evidence="1">AP01</strain>
        <tissue evidence="1">Mycelium</tissue>
    </source>
</reference>
<dbReference type="Proteomes" id="UP000775547">
    <property type="component" value="Unassembled WGS sequence"/>
</dbReference>
<evidence type="ECO:0000313" key="1">
    <source>
        <dbReference type="EMBL" id="KAG5645356.1"/>
    </source>
</evidence>
<evidence type="ECO:0000313" key="2">
    <source>
        <dbReference type="Proteomes" id="UP000775547"/>
    </source>
</evidence>
<keyword evidence="2" id="KW-1185">Reference proteome</keyword>
<dbReference type="AlphaFoldDB" id="A0A9P7KB57"/>
<protein>
    <submittedName>
        <fullName evidence="1">Uncharacterized protein</fullName>
    </submittedName>
</protein>
<dbReference type="OrthoDB" id="2864564at2759"/>
<sequence>MGTNSILNEQLFYTTLRGIRFPAELENLRITTKLYHASLDTPSQRDDALQLIEFMAHAHPRLRTVEIGYGTYWTGMCVARWIRRELGESESGNGAGALAGTPVGTLVFSEHKRKIVFSDARRVVMMESQSGWVEDKVMNTGSSFLGWLRRLWPRGC</sequence>
<organism evidence="1 2">
    <name type="scientific">Asterophora parasitica</name>
    <dbReference type="NCBI Taxonomy" id="117018"/>
    <lineage>
        <taxon>Eukaryota</taxon>
        <taxon>Fungi</taxon>
        <taxon>Dikarya</taxon>
        <taxon>Basidiomycota</taxon>
        <taxon>Agaricomycotina</taxon>
        <taxon>Agaricomycetes</taxon>
        <taxon>Agaricomycetidae</taxon>
        <taxon>Agaricales</taxon>
        <taxon>Tricholomatineae</taxon>
        <taxon>Lyophyllaceae</taxon>
        <taxon>Asterophora</taxon>
    </lineage>
</organism>
<proteinExistence type="predicted"/>